<evidence type="ECO:0000256" key="3">
    <source>
        <dbReference type="ARBA" id="ARBA00023163"/>
    </source>
</evidence>
<dbReference type="PANTHER" id="PTHR30154">
    <property type="entry name" value="LEUCINE-RESPONSIVE REGULATORY PROTEIN"/>
    <property type="match status" value="1"/>
</dbReference>
<protein>
    <submittedName>
        <fullName evidence="5">Winged helix-turn-helix transcriptional regulator</fullName>
    </submittedName>
</protein>
<comment type="caution">
    <text evidence="5">The sequence shown here is derived from an EMBL/GenBank/DDBJ whole genome shotgun (WGS) entry which is preliminary data.</text>
</comment>
<dbReference type="PROSITE" id="PS50956">
    <property type="entry name" value="HTH_ASNC_2"/>
    <property type="match status" value="1"/>
</dbReference>
<gene>
    <name evidence="5" type="ORF">GR303_06100</name>
</gene>
<dbReference type="SUPFAM" id="SSF46785">
    <property type="entry name" value="Winged helix' DNA-binding domain"/>
    <property type="match status" value="1"/>
</dbReference>
<evidence type="ECO:0000313" key="6">
    <source>
        <dbReference type="Proteomes" id="UP000818323"/>
    </source>
</evidence>
<dbReference type="Gene3D" id="1.10.10.10">
    <property type="entry name" value="Winged helix-like DNA-binding domain superfamily/Winged helix DNA-binding domain"/>
    <property type="match status" value="1"/>
</dbReference>
<keyword evidence="1" id="KW-0805">Transcription regulation</keyword>
<keyword evidence="3" id="KW-0804">Transcription</keyword>
<evidence type="ECO:0000313" key="5">
    <source>
        <dbReference type="EMBL" id="NBJ23927.1"/>
    </source>
</evidence>
<dbReference type="RefSeq" id="WP_161725478.1">
    <property type="nucleotide sequence ID" value="NZ_JAAAXI010000020.1"/>
</dbReference>
<dbReference type="InterPro" id="IPR019887">
    <property type="entry name" value="Tscrpt_reg_AsnC/Lrp_C"/>
</dbReference>
<keyword evidence="6" id="KW-1185">Reference proteome</keyword>
<reference evidence="5 6" key="1">
    <citation type="submission" date="2020-01" db="EMBL/GenBank/DDBJ databases">
        <title>Microvirga sp. nov., an arsenate reduction bacterium isolated from Tibet hotspring sediments.</title>
        <authorList>
            <person name="Yuan C.-G."/>
        </authorList>
    </citation>
    <scope>NUCLEOTIDE SEQUENCE [LARGE SCALE GENOMIC DNA]</scope>
    <source>
        <strain evidence="5 6">SYSU G3D203</strain>
    </source>
</reference>
<accession>A0ABW9YVT0</accession>
<dbReference type="Pfam" id="PF01037">
    <property type="entry name" value="AsnC_trans_reg"/>
    <property type="match status" value="1"/>
</dbReference>
<dbReference type="Gene3D" id="3.30.70.920">
    <property type="match status" value="1"/>
</dbReference>
<dbReference type="Proteomes" id="UP000818323">
    <property type="component" value="Unassembled WGS sequence"/>
</dbReference>
<evidence type="ECO:0000256" key="2">
    <source>
        <dbReference type="ARBA" id="ARBA00023125"/>
    </source>
</evidence>
<keyword evidence="2" id="KW-0238">DNA-binding</keyword>
<sequence length="169" mass="18974">MPYIDLDGIDLRILSALQADGRLTNQELADQVGLSPSPCLRRVRRLEREGFIRSYRAVLDREAVGLGLTVFVEIKVEKHSRDHAQALQEALAAMPEVVACHMVSGTADFMAEIVVPNLKAYERLLTERLLTLPMIGDIRSNFALTRVKSDAALPLTHLRREAERREPDC</sequence>
<evidence type="ECO:0000259" key="4">
    <source>
        <dbReference type="PROSITE" id="PS50956"/>
    </source>
</evidence>
<dbReference type="InterPro" id="IPR000485">
    <property type="entry name" value="AsnC-type_HTH_dom"/>
</dbReference>
<name>A0ABW9YVT0_9HYPH</name>
<proteinExistence type="predicted"/>
<dbReference type="PROSITE" id="PS00519">
    <property type="entry name" value="HTH_ASNC_1"/>
    <property type="match status" value="1"/>
</dbReference>
<dbReference type="InterPro" id="IPR036388">
    <property type="entry name" value="WH-like_DNA-bd_sf"/>
</dbReference>
<evidence type="ECO:0000256" key="1">
    <source>
        <dbReference type="ARBA" id="ARBA00023015"/>
    </source>
</evidence>
<feature type="domain" description="HTH asnC-type" evidence="4">
    <location>
        <begin position="6"/>
        <end position="67"/>
    </location>
</feature>
<dbReference type="Pfam" id="PF13412">
    <property type="entry name" value="HTH_24"/>
    <property type="match status" value="1"/>
</dbReference>
<dbReference type="InterPro" id="IPR036390">
    <property type="entry name" value="WH_DNA-bd_sf"/>
</dbReference>
<dbReference type="InterPro" id="IPR019888">
    <property type="entry name" value="Tscrpt_reg_AsnC-like"/>
</dbReference>
<dbReference type="PRINTS" id="PR00033">
    <property type="entry name" value="HTHASNC"/>
</dbReference>
<dbReference type="PANTHER" id="PTHR30154:SF34">
    <property type="entry name" value="TRANSCRIPTIONAL REGULATOR AZLB"/>
    <property type="match status" value="1"/>
</dbReference>
<dbReference type="EMBL" id="JAAAXJ010000002">
    <property type="protein sequence ID" value="NBJ23927.1"/>
    <property type="molecule type" value="Genomic_DNA"/>
</dbReference>
<dbReference type="SMART" id="SM00344">
    <property type="entry name" value="HTH_ASNC"/>
    <property type="match status" value="1"/>
</dbReference>
<dbReference type="InterPro" id="IPR019885">
    <property type="entry name" value="Tscrpt_reg_HTH_AsnC-type_CS"/>
</dbReference>
<organism evidence="5 6">
    <name type="scientific">Microvirga arsenatis</name>
    <dbReference type="NCBI Taxonomy" id="2692265"/>
    <lineage>
        <taxon>Bacteria</taxon>
        <taxon>Pseudomonadati</taxon>
        <taxon>Pseudomonadota</taxon>
        <taxon>Alphaproteobacteria</taxon>
        <taxon>Hyphomicrobiales</taxon>
        <taxon>Methylobacteriaceae</taxon>
        <taxon>Microvirga</taxon>
    </lineage>
</organism>